<sequence length="374" mass="42297">MKHKSGSTKSNEDILIVDDTPDNLRLLSAMLTKKGYEVRKALNGRAAIASAQADTPDLILLDIKMPEMEGYEVCQHLKADPKTRDIPVIFISALDDVMDKVRAFASGGIDYVTKPFQEAEVLARIENQLKIQRLQKKLIQQNEELARSNRELEQFASVVSHDLQQPLQGITGFAKIMAIKYQNSLDETALDYLNRIFESGGRMQRLIQDLLTYAQVGTPNQTFELIDCNLILEQVRENLQTAIAEKYAKLDYDFLPKVIGNETQLIQLFQNLISNAIKFTNPEKSPEIKILAVPQNFKWCFEIHDNGIGIDTENLGRIFEAFHRVHSAKEFPGTGIGLATCKKIIENHQGEIWVKSELNVGTTFYFTLPIEKQG</sequence>
<dbReference type="Pfam" id="PF00072">
    <property type="entry name" value="Response_reg"/>
    <property type="match status" value="1"/>
</dbReference>
<dbReference type="CDD" id="cd00082">
    <property type="entry name" value="HisKA"/>
    <property type="match status" value="1"/>
</dbReference>
<evidence type="ECO:0000256" key="1">
    <source>
        <dbReference type="ARBA" id="ARBA00000085"/>
    </source>
</evidence>
<feature type="domain" description="Histidine kinase" evidence="9">
    <location>
        <begin position="158"/>
        <end position="372"/>
    </location>
</feature>
<dbReference type="InterPro" id="IPR003661">
    <property type="entry name" value="HisK_dim/P_dom"/>
</dbReference>
<dbReference type="SUPFAM" id="SSF52172">
    <property type="entry name" value="CheY-like"/>
    <property type="match status" value="1"/>
</dbReference>
<comment type="caution">
    <text evidence="11">The sequence shown here is derived from an EMBL/GenBank/DDBJ whole genome shotgun (WGS) entry which is preliminary data.</text>
</comment>
<evidence type="ECO:0000256" key="2">
    <source>
        <dbReference type="ARBA" id="ARBA00012438"/>
    </source>
</evidence>
<evidence type="ECO:0000256" key="5">
    <source>
        <dbReference type="ARBA" id="ARBA00022777"/>
    </source>
</evidence>
<dbReference type="Pfam" id="PF02518">
    <property type="entry name" value="HATPase_c"/>
    <property type="match status" value="1"/>
</dbReference>
<dbReference type="Pfam" id="PF00512">
    <property type="entry name" value="HisKA"/>
    <property type="match status" value="1"/>
</dbReference>
<organism evidence="11 12">
    <name type="scientific">Floridaenema fluviatile BLCC-F154</name>
    <dbReference type="NCBI Taxonomy" id="3153640"/>
    <lineage>
        <taxon>Bacteria</taxon>
        <taxon>Bacillati</taxon>
        <taxon>Cyanobacteriota</taxon>
        <taxon>Cyanophyceae</taxon>
        <taxon>Oscillatoriophycideae</taxon>
        <taxon>Aerosakkonematales</taxon>
        <taxon>Aerosakkonemataceae</taxon>
        <taxon>Floridanema</taxon>
        <taxon>Floridanema fluviatile</taxon>
    </lineage>
</organism>
<dbReference type="PRINTS" id="PR00344">
    <property type="entry name" value="BCTRLSENSOR"/>
</dbReference>
<evidence type="ECO:0000259" key="10">
    <source>
        <dbReference type="PROSITE" id="PS50110"/>
    </source>
</evidence>
<dbReference type="Gene3D" id="3.40.50.2300">
    <property type="match status" value="1"/>
</dbReference>
<feature type="coiled-coil region" evidence="8">
    <location>
        <begin position="122"/>
        <end position="151"/>
    </location>
</feature>
<keyword evidence="4" id="KW-0808">Transferase</keyword>
<dbReference type="InterPro" id="IPR004358">
    <property type="entry name" value="Sig_transdc_His_kin-like_C"/>
</dbReference>
<dbReference type="InterPro" id="IPR036097">
    <property type="entry name" value="HisK_dim/P_sf"/>
</dbReference>
<dbReference type="EC" id="2.7.13.3" evidence="2"/>
<dbReference type="RefSeq" id="WP_413260894.1">
    <property type="nucleotide sequence ID" value="NZ_JBHFNS010000094.1"/>
</dbReference>
<evidence type="ECO:0000256" key="8">
    <source>
        <dbReference type="SAM" id="Coils"/>
    </source>
</evidence>
<evidence type="ECO:0000256" key="3">
    <source>
        <dbReference type="ARBA" id="ARBA00022553"/>
    </source>
</evidence>
<dbReference type="Gene3D" id="3.30.565.10">
    <property type="entry name" value="Histidine kinase-like ATPase, C-terminal domain"/>
    <property type="match status" value="1"/>
</dbReference>
<keyword evidence="3 7" id="KW-0597">Phosphoprotein</keyword>
<dbReference type="EMBL" id="JBHFNS010000094">
    <property type="protein sequence ID" value="MFB2939429.1"/>
    <property type="molecule type" value="Genomic_DNA"/>
</dbReference>
<dbReference type="PROSITE" id="PS50110">
    <property type="entry name" value="RESPONSE_REGULATORY"/>
    <property type="match status" value="1"/>
</dbReference>
<keyword evidence="12" id="KW-1185">Reference proteome</keyword>
<protein>
    <recommendedName>
        <fullName evidence="2">histidine kinase</fullName>
        <ecNumber evidence="2">2.7.13.3</ecNumber>
    </recommendedName>
</protein>
<dbReference type="SMART" id="SM00388">
    <property type="entry name" value="HisKA"/>
    <property type="match status" value="1"/>
</dbReference>
<dbReference type="PANTHER" id="PTHR43047:SF72">
    <property type="entry name" value="OSMOSENSING HISTIDINE PROTEIN KINASE SLN1"/>
    <property type="match status" value="1"/>
</dbReference>
<evidence type="ECO:0000313" key="11">
    <source>
        <dbReference type="EMBL" id="MFB2939429.1"/>
    </source>
</evidence>
<dbReference type="InterPro" id="IPR005467">
    <property type="entry name" value="His_kinase_dom"/>
</dbReference>
<dbReference type="InterPro" id="IPR011006">
    <property type="entry name" value="CheY-like_superfamily"/>
</dbReference>
<evidence type="ECO:0000256" key="4">
    <source>
        <dbReference type="ARBA" id="ARBA00022679"/>
    </source>
</evidence>
<dbReference type="InterPro" id="IPR001789">
    <property type="entry name" value="Sig_transdc_resp-reg_receiver"/>
</dbReference>
<dbReference type="Proteomes" id="UP001576776">
    <property type="component" value="Unassembled WGS sequence"/>
</dbReference>
<reference evidence="11 12" key="1">
    <citation type="submission" date="2024-09" db="EMBL/GenBank/DDBJ databases">
        <title>Floridaenema gen nov. (Aerosakkonemataceae, Aerosakkonematales ord. nov., Cyanobacteria) from benthic tropical and subtropical fresh waters, with the description of four new species.</title>
        <authorList>
            <person name="Moretto J.A."/>
            <person name="Berthold D.E."/>
            <person name="Lefler F.W."/>
            <person name="Huang I.-S."/>
            <person name="Laughinghouse H. IV."/>
        </authorList>
    </citation>
    <scope>NUCLEOTIDE SEQUENCE [LARGE SCALE GENOMIC DNA]</scope>
    <source>
        <strain evidence="11 12">BLCC-F154</strain>
    </source>
</reference>
<evidence type="ECO:0000313" key="12">
    <source>
        <dbReference type="Proteomes" id="UP001576776"/>
    </source>
</evidence>
<feature type="domain" description="Response regulatory" evidence="10">
    <location>
        <begin position="13"/>
        <end position="129"/>
    </location>
</feature>
<dbReference type="SMART" id="SM00448">
    <property type="entry name" value="REC"/>
    <property type="match status" value="1"/>
</dbReference>
<evidence type="ECO:0000256" key="7">
    <source>
        <dbReference type="PROSITE-ProRule" id="PRU00169"/>
    </source>
</evidence>
<dbReference type="InterPro" id="IPR036890">
    <property type="entry name" value="HATPase_C_sf"/>
</dbReference>
<dbReference type="PROSITE" id="PS50109">
    <property type="entry name" value="HIS_KIN"/>
    <property type="match status" value="1"/>
</dbReference>
<dbReference type="InterPro" id="IPR003594">
    <property type="entry name" value="HATPase_dom"/>
</dbReference>
<evidence type="ECO:0000256" key="6">
    <source>
        <dbReference type="ARBA" id="ARBA00023012"/>
    </source>
</evidence>
<proteinExistence type="predicted"/>
<name>A0ABV4YKQ9_9CYAN</name>
<dbReference type="SMART" id="SM00387">
    <property type="entry name" value="HATPase_c"/>
    <property type="match status" value="1"/>
</dbReference>
<keyword evidence="8" id="KW-0175">Coiled coil</keyword>
<gene>
    <name evidence="11" type="ORF">ACE1B6_29600</name>
</gene>
<keyword evidence="5" id="KW-0418">Kinase</keyword>
<dbReference type="Gene3D" id="1.10.287.130">
    <property type="match status" value="1"/>
</dbReference>
<dbReference type="PANTHER" id="PTHR43047">
    <property type="entry name" value="TWO-COMPONENT HISTIDINE PROTEIN KINASE"/>
    <property type="match status" value="1"/>
</dbReference>
<dbReference type="SUPFAM" id="SSF47384">
    <property type="entry name" value="Homodimeric domain of signal transducing histidine kinase"/>
    <property type="match status" value="1"/>
</dbReference>
<keyword evidence="6" id="KW-0902">Two-component regulatory system</keyword>
<evidence type="ECO:0000259" key="9">
    <source>
        <dbReference type="PROSITE" id="PS50109"/>
    </source>
</evidence>
<feature type="modified residue" description="4-aspartylphosphate" evidence="7">
    <location>
        <position position="62"/>
    </location>
</feature>
<accession>A0ABV4YKQ9</accession>
<dbReference type="CDD" id="cd19920">
    <property type="entry name" value="REC_PA4781-like"/>
    <property type="match status" value="1"/>
</dbReference>
<comment type="catalytic activity">
    <reaction evidence="1">
        <text>ATP + protein L-histidine = ADP + protein N-phospho-L-histidine.</text>
        <dbReference type="EC" id="2.7.13.3"/>
    </reaction>
</comment>
<dbReference type="SUPFAM" id="SSF55874">
    <property type="entry name" value="ATPase domain of HSP90 chaperone/DNA topoisomerase II/histidine kinase"/>
    <property type="match status" value="1"/>
</dbReference>